<evidence type="ECO:0000259" key="2">
    <source>
        <dbReference type="Pfam" id="PF01243"/>
    </source>
</evidence>
<feature type="domain" description="Pyridoxamine 5'-phosphate oxidase N-terminal" evidence="2">
    <location>
        <begin position="16"/>
        <end position="116"/>
    </location>
</feature>
<dbReference type="InterPro" id="IPR052019">
    <property type="entry name" value="F420H2_bilvrd_red/Heme_oxyg"/>
</dbReference>
<proteinExistence type="predicted"/>
<dbReference type="Proteomes" id="UP000460272">
    <property type="component" value="Unassembled WGS sequence"/>
</dbReference>
<dbReference type="Gene3D" id="2.30.110.10">
    <property type="entry name" value="Electron Transport, Fmn-binding Protein, Chain A"/>
    <property type="match status" value="1"/>
</dbReference>
<dbReference type="OrthoDB" id="9812086at2"/>
<evidence type="ECO:0000313" key="3">
    <source>
        <dbReference type="EMBL" id="TVZ04016.1"/>
    </source>
</evidence>
<evidence type="ECO:0000313" key="4">
    <source>
        <dbReference type="Proteomes" id="UP000460272"/>
    </source>
</evidence>
<dbReference type="InterPro" id="IPR019966">
    <property type="entry name" value="F420-dep_enz_PPOX_Rv3369"/>
</dbReference>
<comment type="caution">
    <text evidence="3">The sequence shown here is derived from an EMBL/GenBank/DDBJ whole genome shotgun (WGS) entry which is preliminary data.</text>
</comment>
<dbReference type="AlphaFoldDB" id="A0A6P2C0K5"/>
<name>A0A6P2C0K5_9ACTN</name>
<dbReference type="GO" id="GO:0070967">
    <property type="term" value="F:coenzyme F420 binding"/>
    <property type="evidence" value="ECO:0007669"/>
    <property type="project" value="TreeGrafter"/>
</dbReference>
<keyword evidence="1 3" id="KW-0560">Oxidoreductase</keyword>
<evidence type="ECO:0000256" key="1">
    <source>
        <dbReference type="ARBA" id="ARBA00023002"/>
    </source>
</evidence>
<accession>A0A6P2C0K5</accession>
<dbReference type="PANTHER" id="PTHR35176:SF6">
    <property type="entry name" value="HEME OXYGENASE HI_0854-RELATED"/>
    <property type="match status" value="1"/>
</dbReference>
<dbReference type="RefSeq" id="WP_145853886.1">
    <property type="nucleotide sequence ID" value="NZ_RPFW01000003.1"/>
</dbReference>
<gene>
    <name evidence="3" type="ORF">EAS64_16470</name>
</gene>
<keyword evidence="4" id="KW-1185">Reference proteome</keyword>
<protein>
    <submittedName>
        <fullName evidence="3">TIGR03667 family PPOX class F420-dependent oxidoreductase</fullName>
        <ecNumber evidence="3">1.-.-.-</ecNumber>
    </submittedName>
</protein>
<dbReference type="PANTHER" id="PTHR35176">
    <property type="entry name" value="HEME OXYGENASE HI_0854-RELATED"/>
    <property type="match status" value="1"/>
</dbReference>
<organism evidence="3 4">
    <name type="scientific">Trebonia kvetii</name>
    <dbReference type="NCBI Taxonomy" id="2480626"/>
    <lineage>
        <taxon>Bacteria</taxon>
        <taxon>Bacillati</taxon>
        <taxon>Actinomycetota</taxon>
        <taxon>Actinomycetes</taxon>
        <taxon>Streptosporangiales</taxon>
        <taxon>Treboniaceae</taxon>
        <taxon>Trebonia</taxon>
    </lineage>
</organism>
<dbReference type="InterPro" id="IPR012349">
    <property type="entry name" value="Split_barrel_FMN-bd"/>
</dbReference>
<dbReference type="EMBL" id="RPFW01000003">
    <property type="protein sequence ID" value="TVZ04016.1"/>
    <property type="molecule type" value="Genomic_DNA"/>
</dbReference>
<dbReference type="EC" id="1.-.-.-" evidence="3"/>
<sequence>MKLTSNLPDGRRAHVEGRLRTNLMAWLTTVRPDGRPDSVPVWFLLQEDETILIYSQPGKIKLRNVSQNPNVALGLDVTDIGRDIVRIEGTAAHVPGFPRADQVPAYVAKYTERIGAIFGTASRFAALYPEALIITPTRLHG</sequence>
<dbReference type="Pfam" id="PF01243">
    <property type="entry name" value="PNPOx_N"/>
    <property type="match status" value="1"/>
</dbReference>
<dbReference type="InterPro" id="IPR011576">
    <property type="entry name" value="Pyridox_Oxase_N"/>
</dbReference>
<dbReference type="GO" id="GO:0016627">
    <property type="term" value="F:oxidoreductase activity, acting on the CH-CH group of donors"/>
    <property type="evidence" value="ECO:0007669"/>
    <property type="project" value="TreeGrafter"/>
</dbReference>
<dbReference type="NCBIfam" id="TIGR03667">
    <property type="entry name" value="Rv3369"/>
    <property type="match status" value="1"/>
</dbReference>
<reference evidence="3 4" key="1">
    <citation type="submission" date="2018-11" db="EMBL/GenBank/DDBJ databases">
        <title>Trebonia kvetii gen.nov., sp.nov., a novel acidophilic actinobacterium, and proposal of the new actinobacterial family Treboniaceae fam. nov.</title>
        <authorList>
            <person name="Rapoport D."/>
            <person name="Sagova-Mareckova M."/>
            <person name="Sedlacek I."/>
            <person name="Provaznik J."/>
            <person name="Kralova S."/>
            <person name="Pavlinic D."/>
            <person name="Benes V."/>
            <person name="Kopecky J."/>
        </authorList>
    </citation>
    <scope>NUCLEOTIDE SEQUENCE [LARGE SCALE GENOMIC DNA]</scope>
    <source>
        <strain evidence="3 4">15Tr583</strain>
    </source>
</reference>
<dbReference type="SUPFAM" id="SSF50475">
    <property type="entry name" value="FMN-binding split barrel"/>
    <property type="match status" value="1"/>
</dbReference>
<dbReference type="GO" id="GO:0005829">
    <property type="term" value="C:cytosol"/>
    <property type="evidence" value="ECO:0007669"/>
    <property type="project" value="TreeGrafter"/>
</dbReference>